<reference evidence="3" key="1">
    <citation type="submission" date="2020-11" db="EMBL/GenBank/DDBJ databases">
        <authorList>
            <person name="Tran Van P."/>
        </authorList>
    </citation>
    <scope>NUCLEOTIDE SEQUENCE</scope>
</reference>
<evidence type="ECO:0000256" key="1">
    <source>
        <dbReference type="SAM" id="Phobius"/>
    </source>
</evidence>
<keyword evidence="1" id="KW-1133">Transmembrane helix</keyword>
<gene>
    <name evidence="3" type="ORF">TBIB3V08_LOCUS7967</name>
</gene>
<dbReference type="EMBL" id="OD567411">
    <property type="protein sequence ID" value="CAD7445617.1"/>
    <property type="molecule type" value="Genomic_DNA"/>
</dbReference>
<dbReference type="AlphaFoldDB" id="A0A7R9F252"/>
<feature type="signal peptide" evidence="2">
    <location>
        <begin position="1"/>
        <end position="19"/>
    </location>
</feature>
<keyword evidence="1" id="KW-0472">Membrane</keyword>
<keyword evidence="1" id="KW-0812">Transmembrane</keyword>
<organism evidence="3">
    <name type="scientific">Timema bartmani</name>
    <dbReference type="NCBI Taxonomy" id="61472"/>
    <lineage>
        <taxon>Eukaryota</taxon>
        <taxon>Metazoa</taxon>
        <taxon>Ecdysozoa</taxon>
        <taxon>Arthropoda</taxon>
        <taxon>Hexapoda</taxon>
        <taxon>Insecta</taxon>
        <taxon>Pterygota</taxon>
        <taxon>Neoptera</taxon>
        <taxon>Polyneoptera</taxon>
        <taxon>Phasmatodea</taxon>
        <taxon>Timematodea</taxon>
        <taxon>Timematoidea</taxon>
        <taxon>Timematidae</taxon>
        <taxon>Timema</taxon>
    </lineage>
</organism>
<sequence length="203" mass="23185">MLALRFVLIRLLSVFGANTKPLAVFICTRFMVNVRMANGGLLDYAESHFLDFVLLKNPALPTFSFRGFLSLFIGGLLQFGIWLVGQRLFRERYNLQNGYLSSSRRTSTIYMSPSRSRMQTGSTRLAGYMTSAMDRVLQMCPDTDESSRMNGSLEDIFRDDDIKEHQINNTFEEIPYFNLSTNIMNNKPIAVRDVAVKTTSENF</sequence>
<feature type="chain" id="PRO_5043333078" evidence="2">
    <location>
        <begin position="20"/>
        <end position="203"/>
    </location>
</feature>
<evidence type="ECO:0000256" key="2">
    <source>
        <dbReference type="SAM" id="SignalP"/>
    </source>
</evidence>
<keyword evidence="2" id="KW-0732">Signal</keyword>
<feature type="transmembrane region" description="Helical" evidence="1">
    <location>
        <begin position="63"/>
        <end position="84"/>
    </location>
</feature>
<proteinExistence type="predicted"/>
<accession>A0A7R9F252</accession>
<protein>
    <submittedName>
        <fullName evidence="3">Uncharacterized protein</fullName>
    </submittedName>
</protein>
<evidence type="ECO:0000313" key="3">
    <source>
        <dbReference type="EMBL" id="CAD7445617.1"/>
    </source>
</evidence>
<name>A0A7R9F252_9NEOP</name>